<feature type="domain" description="Methionyl/Leucyl tRNA synthetase" evidence="11">
    <location>
        <begin position="144"/>
        <end position="362"/>
    </location>
</feature>
<keyword evidence="5 9" id="KW-0547">Nucleotide-binding</keyword>
<dbReference type="InterPro" id="IPR001412">
    <property type="entry name" value="aa-tRNA-synth_I_CS"/>
</dbReference>
<dbReference type="InterPro" id="IPR033911">
    <property type="entry name" value="MetRS_core"/>
</dbReference>
<sequence length="513" mass="59938">MSKKFYVTTPIYYPSGQLHLGHAYTTTLADIMKRYKQRQGYEVFFLTGSDEHGQKIAKKAAEFKMSPKAYLDERVDQFKDLWKKLHIDYDYFIRTTDENHVQAVQKIFEALETKGLIYKGHYEGLYCVSCEEFLTPEQIDETGCCKISQNKPEKLTEETYFLKVSAFQDFIEDLLKTDFLKPDYRRSEMLKNFVEPGLKDLSITRTSFDWGIPIIGDEKHVVYVWLDALSNYLTALGYFQTDKTQFEKFWAEDTEILQFVGKEIIRFHSIYWPVLLKSLDLRLPNTLLAHGWIMNKNTKMSKSLGNVIDPLVLINEFGADALRFYLAHDLPTERDGNFSGPLFIESFNVNLANNVGNLISRVNKMITQYSNGKLLNLKNVDLEMIDLGHQTIDKYQKLMDNYQISEAINVVLDLGVALNKYIENEEPWVLDRDGYQEELEKVLVTLQRNLIIMTYLLEPVLVETTPEMFKQLGADKIVWDPEKLKTFSHLHLDKLPERKILFKRIKDHQFLEN</sequence>
<evidence type="ECO:0000256" key="3">
    <source>
        <dbReference type="ARBA" id="ARBA00022490"/>
    </source>
</evidence>
<dbReference type="InterPro" id="IPR041872">
    <property type="entry name" value="Anticodon_Met"/>
</dbReference>
<reference evidence="13 14" key="1">
    <citation type="submission" date="2017-11" db="EMBL/GenBank/DDBJ databases">
        <title>Genome sequence of Entomoplasma freundtii BARC 318 (ATCC 51999).</title>
        <authorList>
            <person name="Lo W.-S."/>
            <person name="Gasparich G.E."/>
            <person name="Kuo C.-H."/>
        </authorList>
    </citation>
    <scope>NUCLEOTIDE SEQUENCE [LARGE SCALE GENOMIC DNA]</scope>
    <source>
        <strain evidence="13 14">BARC 318</strain>
    </source>
</reference>
<comment type="similarity">
    <text evidence="10">Belongs to the class-I aminoacyl-tRNA synthetase family.</text>
</comment>
<dbReference type="Pfam" id="PF19303">
    <property type="entry name" value="Anticodon_3"/>
    <property type="match status" value="1"/>
</dbReference>
<dbReference type="PANTHER" id="PTHR43326">
    <property type="entry name" value="METHIONYL-TRNA SYNTHETASE"/>
    <property type="match status" value="1"/>
</dbReference>
<feature type="short sequence motif" description="'HIGH' region" evidence="9">
    <location>
        <begin position="12"/>
        <end position="22"/>
    </location>
</feature>
<dbReference type="InterPro" id="IPR015413">
    <property type="entry name" value="Methionyl/Leucyl_tRNA_Synth"/>
</dbReference>
<dbReference type="NCBIfam" id="NF008900">
    <property type="entry name" value="PRK12267.1"/>
    <property type="match status" value="1"/>
</dbReference>
<dbReference type="InterPro" id="IPR023457">
    <property type="entry name" value="Met-tRNA_synth_2"/>
</dbReference>
<evidence type="ECO:0000256" key="10">
    <source>
        <dbReference type="RuleBase" id="RU363039"/>
    </source>
</evidence>
<keyword evidence="14" id="KW-1185">Reference proteome</keyword>
<gene>
    <name evidence="13" type="primary">metS</name>
    <name evidence="9" type="synonym">metG</name>
    <name evidence="13" type="ORF">EFREU_v1c00460</name>
</gene>
<comment type="subunit">
    <text evidence="9">Monomer.</text>
</comment>
<dbReference type="PRINTS" id="PR01041">
    <property type="entry name" value="TRNASYNTHMET"/>
</dbReference>
<dbReference type="FunFam" id="2.170.220.10:FF:000002">
    <property type="entry name" value="Methionine--tRNA ligase"/>
    <property type="match status" value="1"/>
</dbReference>
<dbReference type="Gene3D" id="2.170.220.10">
    <property type="match status" value="1"/>
</dbReference>
<proteinExistence type="inferred from homology"/>
<accession>A0A2K8NTX1</accession>
<evidence type="ECO:0000259" key="11">
    <source>
        <dbReference type="Pfam" id="PF09334"/>
    </source>
</evidence>
<dbReference type="EMBL" id="CP024962">
    <property type="protein sequence ID" value="ATZ16073.1"/>
    <property type="molecule type" value="Genomic_DNA"/>
</dbReference>
<dbReference type="CDD" id="cd07957">
    <property type="entry name" value="Anticodon_Ia_Met"/>
    <property type="match status" value="1"/>
</dbReference>
<evidence type="ECO:0000256" key="5">
    <source>
        <dbReference type="ARBA" id="ARBA00022741"/>
    </source>
</evidence>
<protein>
    <recommendedName>
        <fullName evidence="9">Methionine--tRNA ligase</fullName>
        <ecNumber evidence="9">6.1.1.10</ecNumber>
    </recommendedName>
    <alternativeName>
        <fullName evidence="9">Methionyl-tRNA synthetase</fullName>
        <shortName evidence="9">MetRS</shortName>
    </alternativeName>
</protein>
<feature type="binding site" evidence="9">
    <location>
        <position position="145"/>
    </location>
    <ligand>
        <name>Zn(2+)</name>
        <dbReference type="ChEBI" id="CHEBI:29105"/>
    </ligand>
</feature>
<evidence type="ECO:0000256" key="2">
    <source>
        <dbReference type="ARBA" id="ARBA00004496"/>
    </source>
</evidence>
<evidence type="ECO:0000256" key="9">
    <source>
        <dbReference type="HAMAP-Rule" id="MF_01228"/>
    </source>
</evidence>
<dbReference type="GO" id="GO:0005524">
    <property type="term" value="F:ATP binding"/>
    <property type="evidence" value="ECO:0007669"/>
    <property type="project" value="UniProtKB-UniRule"/>
</dbReference>
<feature type="binding site" evidence="9">
    <location>
        <position position="130"/>
    </location>
    <ligand>
        <name>Zn(2+)</name>
        <dbReference type="ChEBI" id="CHEBI:29105"/>
    </ligand>
</feature>
<comment type="function">
    <text evidence="1 9">Is required not only for elongation of protein synthesis but also for the initiation of all mRNA translation through initiator tRNA(fMet) aminoacylation.</text>
</comment>
<evidence type="ECO:0000256" key="7">
    <source>
        <dbReference type="ARBA" id="ARBA00022917"/>
    </source>
</evidence>
<keyword evidence="6 9" id="KW-0067">ATP-binding</keyword>
<dbReference type="AlphaFoldDB" id="A0A2K8NTX1"/>
<keyword evidence="8 9" id="KW-0030">Aminoacyl-tRNA synthetase</keyword>
<feature type="domain" description="Methionyl/Leucyl tRNA synthetase" evidence="11">
    <location>
        <begin position="5"/>
        <end position="142"/>
    </location>
</feature>
<dbReference type="InterPro" id="IPR014758">
    <property type="entry name" value="Met-tRNA_synth"/>
</dbReference>
<dbReference type="GO" id="GO:0006431">
    <property type="term" value="P:methionyl-tRNA aminoacylation"/>
    <property type="evidence" value="ECO:0007669"/>
    <property type="project" value="UniProtKB-UniRule"/>
</dbReference>
<feature type="short sequence motif" description="'KMSKS' region" evidence="9">
    <location>
        <begin position="299"/>
        <end position="303"/>
    </location>
</feature>
<feature type="binding site" evidence="9">
    <location>
        <position position="127"/>
    </location>
    <ligand>
        <name>Zn(2+)</name>
        <dbReference type="ChEBI" id="CHEBI:29105"/>
    </ligand>
</feature>
<dbReference type="CDD" id="cd00814">
    <property type="entry name" value="MetRS_core"/>
    <property type="match status" value="1"/>
</dbReference>
<keyword evidence="3 9" id="KW-0963">Cytoplasm</keyword>
<evidence type="ECO:0000256" key="6">
    <source>
        <dbReference type="ARBA" id="ARBA00022840"/>
    </source>
</evidence>
<comment type="caution">
    <text evidence="9">Lacks conserved residue(s) required for the propagation of feature annotation.</text>
</comment>
<dbReference type="InterPro" id="IPR014729">
    <property type="entry name" value="Rossmann-like_a/b/a_fold"/>
</dbReference>
<evidence type="ECO:0000313" key="14">
    <source>
        <dbReference type="Proteomes" id="UP000232222"/>
    </source>
</evidence>
<dbReference type="PANTHER" id="PTHR43326:SF1">
    <property type="entry name" value="METHIONINE--TRNA LIGASE, MITOCHONDRIAL"/>
    <property type="match status" value="1"/>
</dbReference>
<name>A0A2K8NTX1_9MOLU</name>
<organism evidence="13 14">
    <name type="scientific">Entomoplasma freundtii</name>
    <dbReference type="NCBI Taxonomy" id="74700"/>
    <lineage>
        <taxon>Bacteria</taxon>
        <taxon>Bacillati</taxon>
        <taxon>Mycoplasmatota</taxon>
        <taxon>Mollicutes</taxon>
        <taxon>Entomoplasmatales</taxon>
        <taxon>Entomoplasmataceae</taxon>
        <taxon>Entomoplasma</taxon>
    </lineage>
</organism>
<comment type="catalytic activity">
    <reaction evidence="9">
        <text>tRNA(Met) + L-methionine + ATP = L-methionyl-tRNA(Met) + AMP + diphosphate</text>
        <dbReference type="Rhea" id="RHEA:13481"/>
        <dbReference type="Rhea" id="RHEA-COMP:9667"/>
        <dbReference type="Rhea" id="RHEA-COMP:9698"/>
        <dbReference type="ChEBI" id="CHEBI:30616"/>
        <dbReference type="ChEBI" id="CHEBI:33019"/>
        <dbReference type="ChEBI" id="CHEBI:57844"/>
        <dbReference type="ChEBI" id="CHEBI:78442"/>
        <dbReference type="ChEBI" id="CHEBI:78530"/>
        <dbReference type="ChEBI" id="CHEBI:456215"/>
        <dbReference type="EC" id="6.1.1.10"/>
    </reaction>
</comment>
<evidence type="ECO:0000256" key="4">
    <source>
        <dbReference type="ARBA" id="ARBA00022598"/>
    </source>
</evidence>
<dbReference type="GO" id="GO:0004825">
    <property type="term" value="F:methionine-tRNA ligase activity"/>
    <property type="evidence" value="ECO:0007669"/>
    <property type="project" value="UniProtKB-UniRule"/>
</dbReference>
<keyword evidence="7 9" id="KW-0648">Protein biosynthesis</keyword>
<dbReference type="Pfam" id="PF09334">
    <property type="entry name" value="tRNA-synt_1g"/>
    <property type="match status" value="2"/>
</dbReference>
<dbReference type="SUPFAM" id="SSF47323">
    <property type="entry name" value="Anticodon-binding domain of a subclass of class I aminoacyl-tRNA synthetases"/>
    <property type="match status" value="1"/>
</dbReference>
<evidence type="ECO:0000313" key="13">
    <source>
        <dbReference type="EMBL" id="ATZ16073.1"/>
    </source>
</evidence>
<dbReference type="Proteomes" id="UP000232222">
    <property type="component" value="Chromosome"/>
</dbReference>
<dbReference type="OrthoDB" id="9810191at2"/>
<dbReference type="HAMAP" id="MF_01228">
    <property type="entry name" value="Met_tRNA_synth_type2"/>
    <property type="match status" value="1"/>
</dbReference>
<dbReference type="Gene3D" id="1.10.730.10">
    <property type="entry name" value="Isoleucyl-tRNA Synthetase, Domain 1"/>
    <property type="match status" value="1"/>
</dbReference>
<dbReference type="EC" id="6.1.1.10" evidence="9"/>
<dbReference type="NCBIfam" id="TIGR00398">
    <property type="entry name" value="metG"/>
    <property type="match status" value="1"/>
</dbReference>
<keyword evidence="4 9" id="KW-0436">Ligase</keyword>
<dbReference type="SUPFAM" id="SSF52374">
    <property type="entry name" value="Nucleotidylyl transferase"/>
    <property type="match status" value="1"/>
</dbReference>
<evidence type="ECO:0000256" key="1">
    <source>
        <dbReference type="ARBA" id="ARBA00003314"/>
    </source>
</evidence>
<dbReference type="Gene3D" id="3.40.50.620">
    <property type="entry name" value="HUPs"/>
    <property type="match status" value="1"/>
</dbReference>
<dbReference type="PROSITE" id="PS00178">
    <property type="entry name" value="AA_TRNA_LIGASE_I"/>
    <property type="match status" value="1"/>
</dbReference>
<dbReference type="InterPro" id="IPR009080">
    <property type="entry name" value="tRNAsynth_Ia_anticodon-bd"/>
</dbReference>
<evidence type="ECO:0000256" key="8">
    <source>
        <dbReference type="ARBA" id="ARBA00023146"/>
    </source>
</evidence>
<dbReference type="KEGG" id="efr:EFREU_v1c00460"/>
<comment type="subcellular location">
    <subcellularLocation>
        <location evidence="2 9">Cytoplasm</location>
    </subcellularLocation>
</comment>
<dbReference type="GO" id="GO:0005737">
    <property type="term" value="C:cytoplasm"/>
    <property type="evidence" value="ECO:0007669"/>
    <property type="project" value="UniProtKB-SubCell"/>
</dbReference>
<evidence type="ECO:0000259" key="12">
    <source>
        <dbReference type="Pfam" id="PF19303"/>
    </source>
</evidence>
<feature type="domain" description="Methionyl-tRNA synthetase anticodon-binding" evidence="12">
    <location>
        <begin position="386"/>
        <end position="509"/>
    </location>
</feature>